<protein>
    <submittedName>
        <fullName evidence="4">CBS domain-containing protein</fullName>
    </submittedName>
</protein>
<organism evidence="4 5">
    <name type="scientific">Candidatus Pullichristensenella stercorigallinarum</name>
    <dbReference type="NCBI Taxonomy" id="2840909"/>
    <lineage>
        <taxon>Bacteria</taxon>
        <taxon>Bacillati</taxon>
        <taxon>Bacillota</taxon>
        <taxon>Clostridia</taxon>
        <taxon>Candidatus Pullichristensenella</taxon>
    </lineage>
</organism>
<dbReference type="EMBL" id="DVFZ01000033">
    <property type="protein sequence ID" value="HIQ82106.1"/>
    <property type="molecule type" value="Genomic_DNA"/>
</dbReference>
<evidence type="ECO:0000313" key="5">
    <source>
        <dbReference type="Proteomes" id="UP000824260"/>
    </source>
</evidence>
<reference evidence="4" key="2">
    <citation type="journal article" date="2021" name="PeerJ">
        <title>Extensive microbial diversity within the chicken gut microbiome revealed by metagenomics and culture.</title>
        <authorList>
            <person name="Gilroy R."/>
            <person name="Ravi A."/>
            <person name="Getino M."/>
            <person name="Pursley I."/>
            <person name="Horton D.L."/>
            <person name="Alikhan N.F."/>
            <person name="Baker D."/>
            <person name="Gharbi K."/>
            <person name="Hall N."/>
            <person name="Watson M."/>
            <person name="Adriaenssens E.M."/>
            <person name="Foster-Nyarko E."/>
            <person name="Jarju S."/>
            <person name="Secka A."/>
            <person name="Antonio M."/>
            <person name="Oren A."/>
            <person name="Chaudhuri R.R."/>
            <person name="La Ragione R."/>
            <person name="Hildebrand F."/>
            <person name="Pallen M.J."/>
        </authorList>
    </citation>
    <scope>NUCLEOTIDE SEQUENCE</scope>
    <source>
        <strain evidence="4">ChiSjej6B24-2974</strain>
    </source>
</reference>
<dbReference type="PROSITE" id="PS51371">
    <property type="entry name" value="CBS"/>
    <property type="match status" value="1"/>
</dbReference>
<sequence length="259" mass="29151">MRAETFLSMYRVLEGMLDRKYAGRENGSSSMVMRYLSDPESEPVRTQLDLCRELRNLLTHNADADGQPVAEPSKAMLDTLYKIIDYVESPKPALWYATSGERILQAHLGDPALEVMRRMDKHGFSHVPVIEKNALTGVFSMRSVFSYVLKNGGIGEDTRVRDFGELLKMDRPGGGEKFLLLPMQATYHDARAAFERASERNSRLAAVFITENGRKDEPLLGMLTPWDVLGEKATPEERDNGRQPDAYQAIPDAGRQKGR</sequence>
<name>A0A9D0ZKV2_9FIRM</name>
<dbReference type="AlphaFoldDB" id="A0A9D0ZKV2"/>
<comment type="caution">
    <text evidence="4">The sequence shown here is derived from an EMBL/GenBank/DDBJ whole genome shotgun (WGS) entry which is preliminary data.</text>
</comment>
<evidence type="ECO:0000313" key="4">
    <source>
        <dbReference type="EMBL" id="HIQ82106.1"/>
    </source>
</evidence>
<dbReference type="InterPro" id="IPR000644">
    <property type="entry name" value="CBS_dom"/>
</dbReference>
<proteinExistence type="predicted"/>
<dbReference type="SUPFAM" id="SSF54631">
    <property type="entry name" value="CBS-domain pair"/>
    <property type="match status" value="1"/>
</dbReference>
<dbReference type="Gene3D" id="3.10.580.10">
    <property type="entry name" value="CBS-domain"/>
    <property type="match status" value="1"/>
</dbReference>
<evidence type="ECO:0000259" key="3">
    <source>
        <dbReference type="PROSITE" id="PS51371"/>
    </source>
</evidence>
<dbReference type="Pfam" id="PF00571">
    <property type="entry name" value="CBS"/>
    <property type="match status" value="1"/>
</dbReference>
<feature type="compositionally biased region" description="Basic and acidic residues" evidence="2">
    <location>
        <begin position="230"/>
        <end position="242"/>
    </location>
</feature>
<reference evidence="4" key="1">
    <citation type="submission" date="2020-10" db="EMBL/GenBank/DDBJ databases">
        <authorList>
            <person name="Gilroy R."/>
        </authorList>
    </citation>
    <scope>NUCLEOTIDE SEQUENCE</scope>
    <source>
        <strain evidence="4">ChiSjej6B24-2974</strain>
    </source>
</reference>
<evidence type="ECO:0000256" key="2">
    <source>
        <dbReference type="SAM" id="MobiDB-lite"/>
    </source>
</evidence>
<dbReference type="InterPro" id="IPR046342">
    <property type="entry name" value="CBS_dom_sf"/>
</dbReference>
<gene>
    <name evidence="4" type="ORF">IAA52_03270</name>
</gene>
<feature type="region of interest" description="Disordered" evidence="2">
    <location>
        <begin position="230"/>
        <end position="259"/>
    </location>
</feature>
<dbReference type="Proteomes" id="UP000824260">
    <property type="component" value="Unassembled WGS sequence"/>
</dbReference>
<evidence type="ECO:0000256" key="1">
    <source>
        <dbReference type="PROSITE-ProRule" id="PRU00703"/>
    </source>
</evidence>
<keyword evidence="1" id="KW-0129">CBS domain</keyword>
<accession>A0A9D0ZKV2</accession>
<feature type="domain" description="CBS" evidence="3">
    <location>
        <begin position="97"/>
        <end position="158"/>
    </location>
</feature>